<evidence type="ECO:0000313" key="2">
    <source>
        <dbReference type="Proteomes" id="UP001153331"/>
    </source>
</evidence>
<organism evidence="1 2">
    <name type="scientific">Boeremia exigua</name>
    <dbReference type="NCBI Taxonomy" id="749465"/>
    <lineage>
        <taxon>Eukaryota</taxon>
        <taxon>Fungi</taxon>
        <taxon>Dikarya</taxon>
        <taxon>Ascomycota</taxon>
        <taxon>Pezizomycotina</taxon>
        <taxon>Dothideomycetes</taxon>
        <taxon>Pleosporomycetidae</taxon>
        <taxon>Pleosporales</taxon>
        <taxon>Pleosporineae</taxon>
        <taxon>Didymellaceae</taxon>
        <taxon>Boeremia</taxon>
    </lineage>
</organism>
<proteinExistence type="predicted"/>
<protein>
    <submittedName>
        <fullName evidence="1">Uncharacterized protein</fullName>
    </submittedName>
</protein>
<comment type="caution">
    <text evidence="1">The sequence shown here is derived from an EMBL/GenBank/DDBJ whole genome shotgun (WGS) entry which is preliminary data.</text>
</comment>
<accession>A0ACC2IPD1</accession>
<gene>
    <name evidence="1" type="ORF">OPT61_g1646</name>
</gene>
<reference evidence="1" key="1">
    <citation type="submission" date="2022-11" db="EMBL/GenBank/DDBJ databases">
        <title>Genome Sequence of Boeremia exigua.</title>
        <authorList>
            <person name="Buettner E."/>
        </authorList>
    </citation>
    <scope>NUCLEOTIDE SEQUENCE</scope>
    <source>
        <strain evidence="1">CU02</strain>
    </source>
</reference>
<sequence>MPTSPHLLLLLCLIFAYTASAGPIGYGICQAGCAAVVTACYSAAGFTWGATLGATAPATIIACNSAFGASAPEWYAFNIAEIEDTLEMVNRLLAKNTSSNVHALETHVEPMTSSTPRIPGRTVRQAESPNTS</sequence>
<dbReference type="EMBL" id="JAPHNI010000068">
    <property type="protein sequence ID" value="KAJ8117061.1"/>
    <property type="molecule type" value="Genomic_DNA"/>
</dbReference>
<dbReference type="Proteomes" id="UP001153331">
    <property type="component" value="Unassembled WGS sequence"/>
</dbReference>
<keyword evidence="2" id="KW-1185">Reference proteome</keyword>
<evidence type="ECO:0000313" key="1">
    <source>
        <dbReference type="EMBL" id="KAJ8117061.1"/>
    </source>
</evidence>
<name>A0ACC2IPD1_9PLEO</name>